<keyword evidence="1" id="KW-0597">Phosphoprotein</keyword>
<proteinExistence type="predicted"/>
<dbReference type="PANTHER" id="PTHR44591:SF3">
    <property type="entry name" value="RESPONSE REGULATORY DOMAIN-CONTAINING PROTEIN"/>
    <property type="match status" value="1"/>
</dbReference>
<reference evidence="4 5" key="2">
    <citation type="journal article" date="2016" name="Int. J. Syst. Evol. Microbiol.">
        <title>Flavisolibacter tropicus sp. nov., isolated from tropical soil.</title>
        <authorList>
            <person name="Lee J.J."/>
            <person name="Kang M.S."/>
            <person name="Kim G.S."/>
            <person name="Lee C.S."/>
            <person name="Lim S."/>
            <person name="Lee J."/>
            <person name="Roh S.H."/>
            <person name="Kang H."/>
            <person name="Ha J.M."/>
            <person name="Bae S."/>
            <person name="Jung H.Y."/>
            <person name="Kim M.K."/>
        </authorList>
    </citation>
    <scope>NUCLEOTIDE SEQUENCE [LARGE SCALE GENOMIC DNA]</scope>
    <source>
        <strain evidence="4 5">LCS9</strain>
    </source>
</reference>
<dbReference type="RefSeq" id="WP_066406751.1">
    <property type="nucleotide sequence ID" value="NZ_CP011390.1"/>
</dbReference>
<feature type="domain" description="Response regulatory" evidence="3">
    <location>
        <begin position="32"/>
        <end position="144"/>
    </location>
</feature>
<protein>
    <recommendedName>
        <fullName evidence="3">Response regulatory domain-containing protein</fullName>
    </recommendedName>
</protein>
<gene>
    <name evidence="4" type="ORF">SY85_19655</name>
</gene>
<dbReference type="InterPro" id="IPR050595">
    <property type="entry name" value="Bact_response_regulator"/>
</dbReference>
<dbReference type="KEGG" id="fla:SY85_19655"/>
<dbReference type="Gene3D" id="3.40.50.2300">
    <property type="match status" value="1"/>
</dbReference>
<accession>A0A172TZJ0</accession>
<dbReference type="InterPro" id="IPR001789">
    <property type="entry name" value="Sig_transdc_resp-reg_receiver"/>
</dbReference>
<sequence length="149" mass="16104">MAENTQSQAPAGTTIVHGKYYKPGIMADPNRTVLVCDNDEKVLSSIQSGLTEHDFEVQVLNSPNELVEKAEQHHVGVVIVNPELPGFNAYDTCKYLKKSIGIPVLLLVSHTSNARAVLDGCSADDVLTKPVKIEDLANLVSKHVALSQT</sequence>
<evidence type="ECO:0000256" key="1">
    <source>
        <dbReference type="ARBA" id="ARBA00022553"/>
    </source>
</evidence>
<comment type="caution">
    <text evidence="2">Lacks conserved residue(s) required for the propagation of feature annotation.</text>
</comment>
<organism evidence="4 5">
    <name type="scientific">Flavisolibacter tropicus</name>
    <dbReference type="NCBI Taxonomy" id="1492898"/>
    <lineage>
        <taxon>Bacteria</taxon>
        <taxon>Pseudomonadati</taxon>
        <taxon>Bacteroidota</taxon>
        <taxon>Chitinophagia</taxon>
        <taxon>Chitinophagales</taxon>
        <taxon>Chitinophagaceae</taxon>
        <taxon>Flavisolibacter</taxon>
    </lineage>
</organism>
<dbReference type="PANTHER" id="PTHR44591">
    <property type="entry name" value="STRESS RESPONSE REGULATOR PROTEIN 1"/>
    <property type="match status" value="1"/>
</dbReference>
<dbReference type="InterPro" id="IPR011006">
    <property type="entry name" value="CheY-like_superfamily"/>
</dbReference>
<dbReference type="SUPFAM" id="SSF52172">
    <property type="entry name" value="CheY-like"/>
    <property type="match status" value="1"/>
</dbReference>
<dbReference type="STRING" id="1492898.SY85_19655"/>
<dbReference type="GO" id="GO:0000160">
    <property type="term" value="P:phosphorelay signal transduction system"/>
    <property type="evidence" value="ECO:0007669"/>
    <property type="project" value="InterPro"/>
</dbReference>
<dbReference type="AlphaFoldDB" id="A0A172TZJ0"/>
<dbReference type="Proteomes" id="UP000077177">
    <property type="component" value="Chromosome"/>
</dbReference>
<evidence type="ECO:0000259" key="3">
    <source>
        <dbReference type="PROSITE" id="PS50110"/>
    </source>
</evidence>
<dbReference type="PROSITE" id="PS50110">
    <property type="entry name" value="RESPONSE_REGULATORY"/>
    <property type="match status" value="1"/>
</dbReference>
<evidence type="ECO:0000313" key="4">
    <source>
        <dbReference type="EMBL" id="ANE52368.1"/>
    </source>
</evidence>
<dbReference type="Pfam" id="PF00072">
    <property type="entry name" value="Response_reg"/>
    <property type="match status" value="1"/>
</dbReference>
<reference evidence="5" key="1">
    <citation type="submission" date="2015-01" db="EMBL/GenBank/DDBJ databases">
        <title>Flavisolibacter sp./LCS9/ whole genome sequencing.</title>
        <authorList>
            <person name="Kim M.K."/>
            <person name="Srinivasan S."/>
            <person name="Lee J.-J."/>
        </authorList>
    </citation>
    <scope>NUCLEOTIDE SEQUENCE [LARGE SCALE GENOMIC DNA]</scope>
    <source>
        <strain evidence="5">LCS9</strain>
    </source>
</reference>
<dbReference type="EMBL" id="CP011390">
    <property type="protein sequence ID" value="ANE52368.1"/>
    <property type="molecule type" value="Genomic_DNA"/>
</dbReference>
<dbReference type="OrthoDB" id="9789181at2"/>
<keyword evidence="5" id="KW-1185">Reference proteome</keyword>
<name>A0A172TZJ0_9BACT</name>
<dbReference type="CDD" id="cd00156">
    <property type="entry name" value="REC"/>
    <property type="match status" value="1"/>
</dbReference>
<dbReference type="SMART" id="SM00448">
    <property type="entry name" value="REC"/>
    <property type="match status" value="1"/>
</dbReference>
<evidence type="ECO:0000313" key="5">
    <source>
        <dbReference type="Proteomes" id="UP000077177"/>
    </source>
</evidence>
<evidence type="ECO:0000256" key="2">
    <source>
        <dbReference type="PROSITE-ProRule" id="PRU00169"/>
    </source>
</evidence>